<evidence type="ECO:0000256" key="1">
    <source>
        <dbReference type="ARBA" id="ARBA00023125"/>
    </source>
</evidence>
<accession>A0A150WPW5</accession>
<dbReference type="PROSITE" id="PS51755">
    <property type="entry name" value="OMPR_PHOB"/>
    <property type="match status" value="1"/>
</dbReference>
<dbReference type="SUPFAM" id="SSF48452">
    <property type="entry name" value="TPR-like"/>
    <property type="match status" value="2"/>
</dbReference>
<dbReference type="GO" id="GO:0000160">
    <property type="term" value="P:phosphorelay signal transduction system"/>
    <property type="evidence" value="ECO:0007669"/>
    <property type="project" value="InterPro"/>
</dbReference>
<dbReference type="OrthoDB" id="5297248at2"/>
<protein>
    <recommendedName>
        <fullName evidence="3">OmpR/PhoB-type domain-containing protein</fullName>
    </recommendedName>
</protein>
<organism evidence="4 5">
    <name type="scientific">Bdellovibrio bacteriovorus</name>
    <dbReference type="NCBI Taxonomy" id="959"/>
    <lineage>
        <taxon>Bacteria</taxon>
        <taxon>Pseudomonadati</taxon>
        <taxon>Bdellovibrionota</taxon>
        <taxon>Bdellovibrionia</taxon>
        <taxon>Bdellovibrionales</taxon>
        <taxon>Pseudobdellovibrionaceae</taxon>
        <taxon>Bdellovibrio</taxon>
    </lineage>
</organism>
<feature type="DNA-binding region" description="OmpR/PhoB-type" evidence="2">
    <location>
        <begin position="255"/>
        <end position="360"/>
    </location>
</feature>
<dbReference type="Gene3D" id="1.25.40.10">
    <property type="entry name" value="Tetratricopeptide repeat domain"/>
    <property type="match status" value="1"/>
</dbReference>
<keyword evidence="5" id="KW-1185">Reference proteome</keyword>
<name>A0A150WPW5_BDEBC</name>
<dbReference type="SUPFAM" id="SSF46894">
    <property type="entry name" value="C-terminal effector domain of the bipartite response regulators"/>
    <property type="match status" value="1"/>
</dbReference>
<dbReference type="InterPro" id="IPR016032">
    <property type="entry name" value="Sig_transdc_resp-reg_C-effctor"/>
</dbReference>
<dbReference type="RefSeq" id="WP_061834105.1">
    <property type="nucleotide sequence ID" value="NZ_LUKE01000001.1"/>
</dbReference>
<dbReference type="SMART" id="SM00028">
    <property type="entry name" value="TPR"/>
    <property type="match status" value="2"/>
</dbReference>
<evidence type="ECO:0000313" key="5">
    <source>
        <dbReference type="Proteomes" id="UP000075320"/>
    </source>
</evidence>
<reference evidence="4 5" key="1">
    <citation type="submission" date="2016-03" db="EMBL/GenBank/DDBJ databases">
        <authorList>
            <person name="Ploux O."/>
        </authorList>
    </citation>
    <scope>NUCLEOTIDE SEQUENCE [LARGE SCALE GENOMIC DNA]</scope>
    <source>
        <strain evidence="4 5">R0</strain>
    </source>
</reference>
<dbReference type="Gene3D" id="1.10.10.10">
    <property type="entry name" value="Winged helix-like DNA-binding domain superfamily/Winged helix DNA-binding domain"/>
    <property type="match status" value="1"/>
</dbReference>
<dbReference type="InterPro" id="IPR036388">
    <property type="entry name" value="WH-like_DNA-bd_sf"/>
</dbReference>
<evidence type="ECO:0000313" key="4">
    <source>
        <dbReference type="EMBL" id="KYG66541.1"/>
    </source>
</evidence>
<comment type="caution">
    <text evidence="4">The sequence shown here is derived from an EMBL/GenBank/DDBJ whole genome shotgun (WGS) entry which is preliminary data.</text>
</comment>
<feature type="domain" description="OmpR/PhoB-type" evidence="3">
    <location>
        <begin position="255"/>
        <end position="360"/>
    </location>
</feature>
<dbReference type="InterPro" id="IPR019734">
    <property type="entry name" value="TPR_rpt"/>
</dbReference>
<dbReference type="SMART" id="SM00862">
    <property type="entry name" value="Trans_reg_C"/>
    <property type="match status" value="1"/>
</dbReference>
<dbReference type="InterPro" id="IPR001867">
    <property type="entry name" value="OmpR/PhoB-type_DNA-bd"/>
</dbReference>
<evidence type="ECO:0000256" key="2">
    <source>
        <dbReference type="PROSITE-ProRule" id="PRU01091"/>
    </source>
</evidence>
<dbReference type="Pfam" id="PF13181">
    <property type="entry name" value="TPR_8"/>
    <property type="match status" value="2"/>
</dbReference>
<dbReference type="CDD" id="cd00383">
    <property type="entry name" value="trans_reg_C"/>
    <property type="match status" value="1"/>
</dbReference>
<dbReference type="GO" id="GO:0006355">
    <property type="term" value="P:regulation of DNA-templated transcription"/>
    <property type="evidence" value="ECO:0007669"/>
    <property type="project" value="InterPro"/>
</dbReference>
<keyword evidence="1 2" id="KW-0238">DNA-binding</keyword>
<dbReference type="Pfam" id="PF00486">
    <property type="entry name" value="Trans_reg_C"/>
    <property type="match status" value="1"/>
</dbReference>
<dbReference type="GO" id="GO:0003677">
    <property type="term" value="F:DNA binding"/>
    <property type="evidence" value="ECO:0007669"/>
    <property type="project" value="UniProtKB-UniRule"/>
</dbReference>
<proteinExistence type="predicted"/>
<dbReference type="InterPro" id="IPR011990">
    <property type="entry name" value="TPR-like_helical_dom_sf"/>
</dbReference>
<evidence type="ECO:0000259" key="3">
    <source>
        <dbReference type="PROSITE" id="PS51755"/>
    </source>
</evidence>
<dbReference type="AlphaFoldDB" id="A0A150WPW5"/>
<dbReference type="EMBL" id="LUKE01000001">
    <property type="protein sequence ID" value="KYG66541.1"/>
    <property type="molecule type" value="Genomic_DNA"/>
</dbReference>
<gene>
    <name evidence="4" type="ORF">AZI86_05715</name>
</gene>
<sequence>MNQLDRVFELGKLYADRGEFGLAVEQLTEASKTSFAEKNFSQYLKCINLLLRIYAEREQFEEINLTKEKLQDLVLNEGFELNSKTYYTLAVCASYKGQVEIAMDYCQKALAIALASDNKEDICHAIFGLAMCYSHPSVGRLADALKEIYNLEVFFQVYKMPDLQASCLFLNADILKQMKKYDEAIEVLWKAYDAIKVTRNVVMSNYLMGSMADAYFEIGDKDMARTYISLAQRSIDGENQRRLARMARALTEKIGGETQSNFDLIFDESNHSVVEKKLGRIDFKNQFILLDLLRLFVQNQGQIYSKEYLVENVWKQPYDPAIHDNKIYVTIKRLRKLIEPDYEKPKYIFRAKNGYYMNKAARVHFEH</sequence>
<dbReference type="Proteomes" id="UP000075320">
    <property type="component" value="Unassembled WGS sequence"/>
</dbReference>